<feature type="transmembrane region" description="Helical" evidence="3">
    <location>
        <begin position="47"/>
        <end position="67"/>
    </location>
</feature>
<dbReference type="Gene3D" id="3.40.50.300">
    <property type="entry name" value="P-loop containing nucleotide triphosphate hydrolases"/>
    <property type="match status" value="2"/>
</dbReference>
<dbReference type="GO" id="GO:0006310">
    <property type="term" value="P:DNA recombination"/>
    <property type="evidence" value="ECO:0007669"/>
    <property type="project" value="UniProtKB-KW"/>
</dbReference>
<feature type="domain" description="Helitron helicase-like" evidence="5">
    <location>
        <begin position="649"/>
        <end position="829"/>
    </location>
</feature>
<feature type="domain" description="DNA helicase Pif1-like DEAD-box helicase" evidence="4">
    <location>
        <begin position="1154"/>
        <end position="1295"/>
    </location>
</feature>
<comment type="similarity">
    <text evidence="1">Belongs to the helicase family.</text>
</comment>
<keyword evidence="1 7" id="KW-0347">Helicase</keyword>
<dbReference type="OrthoDB" id="10058710at2759"/>
<dbReference type="InterPro" id="IPR025476">
    <property type="entry name" value="Helitron_helicase-like"/>
</dbReference>
<organism evidence="7 8">
    <name type="scientific">Folsomia candida</name>
    <name type="common">Springtail</name>
    <dbReference type="NCBI Taxonomy" id="158441"/>
    <lineage>
        <taxon>Eukaryota</taxon>
        <taxon>Metazoa</taxon>
        <taxon>Ecdysozoa</taxon>
        <taxon>Arthropoda</taxon>
        <taxon>Hexapoda</taxon>
        <taxon>Collembola</taxon>
        <taxon>Entomobryomorpha</taxon>
        <taxon>Isotomoidea</taxon>
        <taxon>Isotomidae</taxon>
        <taxon>Proisotominae</taxon>
        <taxon>Folsomia</taxon>
    </lineage>
</organism>
<evidence type="ECO:0000313" key="8">
    <source>
        <dbReference type="Proteomes" id="UP000198287"/>
    </source>
</evidence>
<dbReference type="Pfam" id="PF14214">
    <property type="entry name" value="Helitron_like_N"/>
    <property type="match status" value="1"/>
</dbReference>
<feature type="transmembrane region" description="Helical" evidence="3">
    <location>
        <begin position="79"/>
        <end position="99"/>
    </location>
</feature>
<dbReference type="GO" id="GO:0016887">
    <property type="term" value="F:ATP hydrolysis activity"/>
    <property type="evidence" value="ECO:0007669"/>
    <property type="project" value="RHEA"/>
</dbReference>
<feature type="transmembrane region" description="Helical" evidence="3">
    <location>
        <begin position="137"/>
        <end position="158"/>
    </location>
</feature>
<keyword evidence="1" id="KW-0547">Nucleotide-binding</keyword>
<comment type="catalytic activity">
    <reaction evidence="1">
        <text>ATP + H2O = ADP + phosphate + H(+)</text>
        <dbReference type="Rhea" id="RHEA:13065"/>
        <dbReference type="ChEBI" id="CHEBI:15377"/>
        <dbReference type="ChEBI" id="CHEBI:15378"/>
        <dbReference type="ChEBI" id="CHEBI:30616"/>
        <dbReference type="ChEBI" id="CHEBI:43474"/>
        <dbReference type="ChEBI" id="CHEBI:456216"/>
        <dbReference type="EC" id="5.6.2.3"/>
    </reaction>
</comment>
<evidence type="ECO:0000256" key="3">
    <source>
        <dbReference type="SAM" id="Phobius"/>
    </source>
</evidence>
<proteinExistence type="inferred from homology"/>
<keyword evidence="1" id="KW-0378">Hydrolase</keyword>
<dbReference type="PANTHER" id="PTHR10492:SF57">
    <property type="entry name" value="ATP-DEPENDENT DNA HELICASE"/>
    <property type="match status" value="1"/>
</dbReference>
<dbReference type="InterPro" id="IPR010285">
    <property type="entry name" value="DNA_helicase_pif1-like_DEAD"/>
</dbReference>
<evidence type="ECO:0000259" key="4">
    <source>
        <dbReference type="Pfam" id="PF05970"/>
    </source>
</evidence>
<dbReference type="Proteomes" id="UP000198287">
    <property type="component" value="Unassembled WGS sequence"/>
</dbReference>
<keyword evidence="8" id="KW-1185">Reference proteome</keyword>
<evidence type="ECO:0000259" key="5">
    <source>
        <dbReference type="Pfam" id="PF14214"/>
    </source>
</evidence>
<evidence type="ECO:0000313" key="7">
    <source>
        <dbReference type="EMBL" id="OXA53737.1"/>
    </source>
</evidence>
<dbReference type="EC" id="5.6.2.3" evidence="1"/>
<keyword evidence="3" id="KW-0472">Membrane</keyword>
<keyword evidence="1" id="KW-0234">DNA repair</keyword>
<keyword evidence="1" id="KW-0067">ATP-binding</keyword>
<gene>
    <name evidence="7" type="ORF">Fcan01_11178</name>
</gene>
<evidence type="ECO:0000256" key="1">
    <source>
        <dbReference type="RuleBase" id="RU363044"/>
    </source>
</evidence>
<dbReference type="GO" id="GO:0005524">
    <property type="term" value="F:ATP binding"/>
    <property type="evidence" value="ECO:0007669"/>
    <property type="project" value="UniProtKB-KW"/>
</dbReference>
<dbReference type="EMBL" id="LNIX01000005">
    <property type="protein sequence ID" value="OXA53737.1"/>
    <property type="molecule type" value="Genomic_DNA"/>
</dbReference>
<keyword evidence="3" id="KW-1133">Transmembrane helix</keyword>
<keyword evidence="1" id="KW-0233">DNA recombination</keyword>
<feature type="region of interest" description="Disordered" evidence="2">
    <location>
        <begin position="386"/>
        <end position="425"/>
    </location>
</feature>
<feature type="transmembrane region" description="Helical" evidence="3">
    <location>
        <begin position="179"/>
        <end position="196"/>
    </location>
</feature>
<dbReference type="GO" id="GO:0043139">
    <property type="term" value="F:5'-3' DNA helicase activity"/>
    <property type="evidence" value="ECO:0007669"/>
    <property type="project" value="UniProtKB-EC"/>
</dbReference>
<dbReference type="PANTHER" id="PTHR10492">
    <property type="match status" value="1"/>
</dbReference>
<feature type="compositionally biased region" description="Basic and acidic residues" evidence="2">
    <location>
        <begin position="390"/>
        <end position="421"/>
    </location>
</feature>
<sequence length="1563" mass="180374">MYTKYFFRILYYCFYIPNLMGAQPVHVSPKTGLFYTLPKSRRRLLCSMLIFISVASVFILRTGEIWWYKGGNRHPYFHVCYALSFVAVMELTTIIQMFWTNREVAVVLNQMTRYCIRFEKIWTISGYNPMDLRSLPLAGIVLDICSSGYTMLVSGFYVKARADKPYKTYRSLRQPYNLIHEYICLQIIFKQVMSIYGFWLLAMHSFMGQFALFCNYSVIKYWDQLNPLTRILLIVWSAVVQIPWISFLHVSGNFFQLSQRTLKSWKEIKCRNTLERKYLSKSRKACRPLKVGADGRYSPIDPHQIWCIDALILIKSCQPKWTIVKIQEIENVDWRKKENKDGKQDKVRKHLTEFEKKSEQSEDYRERSGVSVRSFCQETSGVSVETPDEVAVRREEDSQAHRLRRQFETPEQSTTRREVDSQAHQISRQMETLEETERRHQSDYIEVPMFSKFTDKHTIELHTLNPLMIQPLSSHNFTCLIVPTNIRQNHPANESCDPIILDQIDRLFRQHNIIARSYHMMREIEAEESRQAIQRGDDIPVVIMAFRRDRRLDQRVYNEPRSNEVAMVFVNDDGEPPFERDIRIYPRNPQEPDQPFININILSPNLDPMTYAILFLYGEPGWQPRWECESYDGAHRNPARNNVSMLQYKAALTAIRGEFNPIMSAGKLTQQWLVDSYLQVEANNLNFARFQQNKLRAELYQGLVDHIANLANNANVPAGVATILPSSFEGSPRNMAERCKDAMAIFAKWGAHDLFITFTANPTWPEIVENLNSWEQVSDRPDLVARIFKIKLKALLDDVTVHGIFGKSIAHAYTIEFQKRGLPHAHILVTLQSEAKFTCGEHIDQFVRAEIPDPIENPRLHQIVSRCMLHGPCGNLKPNASCMEDGECKKKFPKDFNDVTKSNNKGYPTYRRRRGITVQVRGSTMDNRYVVSYSPYLLLKYNAHINVEVCTSLLAVKHIYKYIYKGFDCACIRITSDGQQQLQYNEIDNYINGRYLSAPEAIWRLLEFKMHDRSHAVMKLPFHLPNQQRIQFEEGREEEALMAAEAGRTKLESWFHLNSTDHDAQQYLYTEIPHHYPLDLWSKFIVEMTLDYSRNHQHDAALNMAFHDIEEILQQHGSSCEKIGLPPPSGVAPLEEGFNPIIEAQIAQERIAILNQNQREAFNRIVRAIDNPEDPERAFYIDGPGGSGKKFLYATLLSFVRGRSQIALPFATTGIAATLLKGGRTAHSGFKLDVPLIDTSVSRLRPSSKDADVLRQSSLILIDEITMLSKHGLRCIDRLLREVTNCKEKPFGGKVPAPKSLNVVKASKIWNKFVPLTLSTNMRTDGHNEHNDWLLKVGTGDLEPNQEVPYTDTIEIPQHMIGTDDLITSIFGENIHQFADSVSSQDPSDELNYPVEFLNKQTPSGMPPHVLLLKKGVIIMLLRNLNPKKGLCNGTRLIVRNLHRNFITAEIISECNRGDIVFIPRIDLAPSDTTLPFILRRRQFPITPAYAITINKSQGQSYDHVGINLRAPVFSHGQLYVALSRCRNPNEVRVFMQRNVQQGNLLNDDRQFTRNVVFREIFQ</sequence>
<keyword evidence="3" id="KW-0812">Transmembrane</keyword>
<name>A0A226E9L3_FOLCA</name>
<evidence type="ECO:0000259" key="6">
    <source>
        <dbReference type="Pfam" id="PF21530"/>
    </source>
</evidence>
<comment type="caution">
    <text evidence="7">The sequence shown here is derived from an EMBL/GenBank/DDBJ whole genome shotgun (WGS) entry which is preliminary data.</text>
</comment>
<keyword evidence="1" id="KW-0227">DNA damage</keyword>
<protein>
    <recommendedName>
        <fullName evidence="1">ATP-dependent DNA helicase</fullName>
        <ecNumber evidence="1">5.6.2.3</ecNumber>
    </recommendedName>
</protein>
<dbReference type="GO" id="GO:0006281">
    <property type="term" value="P:DNA repair"/>
    <property type="evidence" value="ECO:0007669"/>
    <property type="project" value="UniProtKB-KW"/>
</dbReference>
<comment type="cofactor">
    <cofactor evidence="1">
        <name>Mg(2+)</name>
        <dbReference type="ChEBI" id="CHEBI:18420"/>
    </cofactor>
</comment>
<feature type="transmembrane region" description="Helical" evidence="3">
    <location>
        <begin position="9"/>
        <end position="27"/>
    </location>
</feature>
<dbReference type="SUPFAM" id="SSF52540">
    <property type="entry name" value="P-loop containing nucleoside triphosphate hydrolases"/>
    <property type="match status" value="2"/>
</dbReference>
<reference evidence="7 8" key="1">
    <citation type="submission" date="2015-12" db="EMBL/GenBank/DDBJ databases">
        <title>The genome of Folsomia candida.</title>
        <authorList>
            <person name="Faddeeva A."/>
            <person name="Derks M.F."/>
            <person name="Anvar Y."/>
            <person name="Smit S."/>
            <person name="Van Straalen N."/>
            <person name="Roelofs D."/>
        </authorList>
    </citation>
    <scope>NUCLEOTIDE SEQUENCE [LARGE SCALE GENOMIC DNA]</scope>
    <source>
        <strain evidence="7 8">VU population</strain>
        <tissue evidence="7">Whole body</tissue>
    </source>
</reference>
<dbReference type="InterPro" id="IPR049163">
    <property type="entry name" value="Pif1-like_2B_dom"/>
</dbReference>
<dbReference type="CDD" id="cd18809">
    <property type="entry name" value="SF1_C_RecD"/>
    <property type="match status" value="1"/>
</dbReference>
<evidence type="ECO:0000256" key="2">
    <source>
        <dbReference type="SAM" id="MobiDB-lite"/>
    </source>
</evidence>
<dbReference type="Pfam" id="PF05970">
    <property type="entry name" value="PIF1"/>
    <property type="match status" value="1"/>
</dbReference>
<dbReference type="GO" id="GO:0000723">
    <property type="term" value="P:telomere maintenance"/>
    <property type="evidence" value="ECO:0007669"/>
    <property type="project" value="InterPro"/>
</dbReference>
<accession>A0A226E9L3</accession>
<feature type="domain" description="DNA helicase Pif1-like 2B" evidence="6">
    <location>
        <begin position="1396"/>
        <end position="1442"/>
    </location>
</feature>
<dbReference type="Pfam" id="PF21530">
    <property type="entry name" value="Pif1_2B_dom"/>
    <property type="match status" value="1"/>
</dbReference>
<dbReference type="InterPro" id="IPR027417">
    <property type="entry name" value="P-loop_NTPase"/>
</dbReference>